<organism evidence="1 2">
    <name type="scientific">Dichomitus squalens</name>
    <dbReference type="NCBI Taxonomy" id="114155"/>
    <lineage>
        <taxon>Eukaryota</taxon>
        <taxon>Fungi</taxon>
        <taxon>Dikarya</taxon>
        <taxon>Basidiomycota</taxon>
        <taxon>Agaricomycotina</taxon>
        <taxon>Agaricomycetes</taxon>
        <taxon>Polyporales</taxon>
        <taxon>Polyporaceae</taxon>
        <taxon>Dichomitus</taxon>
    </lineage>
</organism>
<reference evidence="1 2" key="1">
    <citation type="submission" date="2019-01" db="EMBL/GenBank/DDBJ databases">
        <title>Draft genome sequences of three monokaryotic isolates of the white-rot basidiomycete fungus Dichomitus squalens.</title>
        <authorList>
            <consortium name="DOE Joint Genome Institute"/>
            <person name="Lopez S.C."/>
            <person name="Andreopoulos B."/>
            <person name="Pangilinan J."/>
            <person name="Lipzen A."/>
            <person name="Riley R."/>
            <person name="Ahrendt S."/>
            <person name="Ng V."/>
            <person name="Barry K."/>
            <person name="Daum C."/>
            <person name="Grigoriev I.V."/>
            <person name="Hilden K.S."/>
            <person name="Makela M.R."/>
            <person name="de Vries R.P."/>
        </authorList>
    </citation>
    <scope>NUCLEOTIDE SEQUENCE [LARGE SCALE GENOMIC DNA]</scope>
    <source>
        <strain evidence="1 2">CBS 464.89</strain>
    </source>
</reference>
<proteinExistence type="predicted"/>
<sequence length="130" mass="14644">MQRASMKVFAVAFCPTVSSNTIYPEPCLLKPHSRPSTPSVVPLLARDIEPPSSRMSLSRTSTYLRRWDSEVQARRHKAQTLAVCRGTFDDVVDLTNIQVPFLEIVQGKDNISVLVCRYLSMRSQPTPNHT</sequence>
<dbReference type="EMBL" id="ML145122">
    <property type="protein sequence ID" value="TBU58628.1"/>
    <property type="molecule type" value="Genomic_DNA"/>
</dbReference>
<evidence type="ECO:0000313" key="2">
    <source>
        <dbReference type="Proteomes" id="UP000292082"/>
    </source>
</evidence>
<dbReference type="Proteomes" id="UP000292082">
    <property type="component" value="Unassembled WGS sequence"/>
</dbReference>
<dbReference type="AlphaFoldDB" id="A0A4V2K847"/>
<gene>
    <name evidence="1" type="ORF">BD310DRAFT_926608</name>
</gene>
<protein>
    <submittedName>
        <fullName evidence="1">Uncharacterized protein</fullName>
    </submittedName>
</protein>
<keyword evidence="2" id="KW-1185">Reference proteome</keyword>
<evidence type="ECO:0000313" key="1">
    <source>
        <dbReference type="EMBL" id="TBU58628.1"/>
    </source>
</evidence>
<name>A0A4V2K847_9APHY</name>
<accession>A0A4V2K847</accession>